<evidence type="ECO:0000256" key="5">
    <source>
        <dbReference type="ARBA" id="ARBA00023163"/>
    </source>
</evidence>
<dbReference type="InterPro" id="IPR013249">
    <property type="entry name" value="RNA_pol_sigma70_r4_t2"/>
</dbReference>
<dbReference type="InterPro" id="IPR039425">
    <property type="entry name" value="RNA_pol_sigma-70-like"/>
</dbReference>
<dbReference type="EMBL" id="CP019605">
    <property type="protein sequence ID" value="AQP44977.1"/>
    <property type="molecule type" value="Genomic_DNA"/>
</dbReference>
<gene>
    <name evidence="6" type="ORF">RPIT_09425</name>
</gene>
<name>A0A1Q2CFV1_9ACTN</name>
<dbReference type="NCBIfam" id="TIGR02983">
    <property type="entry name" value="SigE-fam_strep"/>
    <property type="match status" value="1"/>
</dbReference>
<dbReference type="CDD" id="cd06171">
    <property type="entry name" value="Sigma70_r4"/>
    <property type="match status" value="1"/>
</dbReference>
<dbReference type="PANTHER" id="PTHR43133">
    <property type="entry name" value="RNA POLYMERASE ECF-TYPE SIGMA FACTO"/>
    <property type="match status" value="1"/>
</dbReference>
<dbReference type="Pfam" id="PF04542">
    <property type="entry name" value="Sigma70_r2"/>
    <property type="match status" value="1"/>
</dbReference>
<comment type="similarity">
    <text evidence="1">Belongs to the sigma-70 factor family. ECF subfamily.</text>
</comment>
<dbReference type="Pfam" id="PF08281">
    <property type="entry name" value="Sigma70_r4_2"/>
    <property type="match status" value="1"/>
</dbReference>
<dbReference type="KEGG" id="tfl:RPIT_09425"/>
<keyword evidence="5" id="KW-0804">Transcription</keyword>
<evidence type="ECO:0000256" key="1">
    <source>
        <dbReference type="ARBA" id="ARBA00010641"/>
    </source>
</evidence>
<dbReference type="InterPro" id="IPR013324">
    <property type="entry name" value="RNA_pol_sigma_r3/r4-like"/>
</dbReference>
<dbReference type="InterPro" id="IPR013325">
    <property type="entry name" value="RNA_pol_sigma_r2"/>
</dbReference>
<evidence type="ECO:0000313" key="7">
    <source>
        <dbReference type="Proteomes" id="UP000188324"/>
    </source>
</evidence>
<evidence type="ECO:0000256" key="4">
    <source>
        <dbReference type="ARBA" id="ARBA00023125"/>
    </source>
</evidence>
<keyword evidence="7" id="KW-1185">Reference proteome</keyword>
<protein>
    <submittedName>
        <fullName evidence="6">Uncharacterized protein</fullName>
    </submittedName>
</protein>
<evidence type="ECO:0000313" key="6">
    <source>
        <dbReference type="EMBL" id="AQP44977.1"/>
    </source>
</evidence>
<proteinExistence type="inferred from homology"/>
<dbReference type="InterPro" id="IPR014284">
    <property type="entry name" value="RNA_pol_sigma-70_dom"/>
</dbReference>
<dbReference type="SUPFAM" id="SSF88946">
    <property type="entry name" value="Sigma2 domain of RNA polymerase sigma factors"/>
    <property type="match status" value="1"/>
</dbReference>
<dbReference type="GO" id="GO:0003677">
    <property type="term" value="F:DNA binding"/>
    <property type="evidence" value="ECO:0007669"/>
    <property type="project" value="UniProtKB-KW"/>
</dbReference>
<dbReference type="InterPro" id="IPR014325">
    <property type="entry name" value="RNA_pol_sigma-E_actinobac"/>
</dbReference>
<dbReference type="Proteomes" id="UP000188324">
    <property type="component" value="Chromosome"/>
</dbReference>
<dbReference type="GO" id="GO:0016987">
    <property type="term" value="F:sigma factor activity"/>
    <property type="evidence" value="ECO:0007669"/>
    <property type="project" value="UniProtKB-KW"/>
</dbReference>
<dbReference type="InterPro" id="IPR007627">
    <property type="entry name" value="RNA_pol_sigma70_r2"/>
</dbReference>
<dbReference type="Gene3D" id="1.10.1740.10">
    <property type="match status" value="1"/>
</dbReference>
<evidence type="ECO:0000256" key="3">
    <source>
        <dbReference type="ARBA" id="ARBA00023082"/>
    </source>
</evidence>
<sequence>MFEQVAAGFDAFVRRTRDDLWRAAWLLTGDHHRADDLVQTALGRTYGRYESIGNDHKFEAYVRTTMYRTYASWWRRKWNGEVPDQGADERSANPVADVNLDLIRALNALPRMQRAVLVLRFFEDRSVAEVANLLGIAEGTVKAHTSQGCAALRRSPHLADDKEWS</sequence>
<organism evidence="6 7">
    <name type="scientific">Tessaracoccus flavus</name>
    <dbReference type="NCBI Taxonomy" id="1610493"/>
    <lineage>
        <taxon>Bacteria</taxon>
        <taxon>Bacillati</taxon>
        <taxon>Actinomycetota</taxon>
        <taxon>Actinomycetes</taxon>
        <taxon>Propionibacteriales</taxon>
        <taxon>Propionibacteriaceae</taxon>
        <taxon>Tessaracoccus</taxon>
    </lineage>
</organism>
<keyword evidence="3" id="KW-0731">Sigma factor</keyword>
<dbReference type="STRING" id="1610493.RPIT_09425"/>
<keyword evidence="4" id="KW-0238">DNA-binding</keyword>
<reference evidence="6 7" key="1">
    <citation type="journal article" date="2016" name="Int. J. Syst. Evol. Microbiol.">
        <title>Tessaracoccus flavus sp. nov., isolated from the drainage system of a lindane-producing factory.</title>
        <authorList>
            <person name="Kumari R."/>
            <person name="Singh P."/>
            <person name="Schumann P."/>
            <person name="Lal R."/>
        </authorList>
    </citation>
    <scope>NUCLEOTIDE SEQUENCE [LARGE SCALE GENOMIC DNA]</scope>
    <source>
        <strain evidence="6 7">RP1T</strain>
    </source>
</reference>
<evidence type="ECO:0000256" key="2">
    <source>
        <dbReference type="ARBA" id="ARBA00023015"/>
    </source>
</evidence>
<dbReference type="OrthoDB" id="3728876at2"/>
<dbReference type="SUPFAM" id="SSF88659">
    <property type="entry name" value="Sigma3 and sigma4 domains of RNA polymerase sigma factors"/>
    <property type="match status" value="1"/>
</dbReference>
<dbReference type="NCBIfam" id="TIGR02937">
    <property type="entry name" value="sigma70-ECF"/>
    <property type="match status" value="1"/>
</dbReference>
<accession>A0A1Q2CFV1</accession>
<dbReference type="InterPro" id="IPR036388">
    <property type="entry name" value="WH-like_DNA-bd_sf"/>
</dbReference>
<keyword evidence="2" id="KW-0805">Transcription regulation</keyword>
<dbReference type="PANTHER" id="PTHR43133:SF50">
    <property type="entry name" value="ECF RNA POLYMERASE SIGMA FACTOR SIGM"/>
    <property type="match status" value="1"/>
</dbReference>
<dbReference type="AlphaFoldDB" id="A0A1Q2CFV1"/>
<dbReference type="Gene3D" id="1.10.10.10">
    <property type="entry name" value="Winged helix-like DNA-binding domain superfamily/Winged helix DNA-binding domain"/>
    <property type="match status" value="1"/>
</dbReference>
<dbReference type="RefSeq" id="WP_077342585.1">
    <property type="nucleotide sequence ID" value="NZ_CP019605.1"/>
</dbReference>
<dbReference type="GO" id="GO:0006352">
    <property type="term" value="P:DNA-templated transcription initiation"/>
    <property type="evidence" value="ECO:0007669"/>
    <property type="project" value="InterPro"/>
</dbReference>